<evidence type="ECO:0000313" key="2">
    <source>
        <dbReference type="EMBL" id="KAJ3599568.1"/>
    </source>
</evidence>
<organism evidence="2 3">
    <name type="scientific">Muraenolepis orangiensis</name>
    <name type="common">Patagonian moray cod</name>
    <dbReference type="NCBI Taxonomy" id="630683"/>
    <lineage>
        <taxon>Eukaryota</taxon>
        <taxon>Metazoa</taxon>
        <taxon>Chordata</taxon>
        <taxon>Craniata</taxon>
        <taxon>Vertebrata</taxon>
        <taxon>Euteleostomi</taxon>
        <taxon>Actinopterygii</taxon>
        <taxon>Neopterygii</taxon>
        <taxon>Teleostei</taxon>
        <taxon>Neoteleostei</taxon>
        <taxon>Acanthomorphata</taxon>
        <taxon>Zeiogadaria</taxon>
        <taxon>Gadariae</taxon>
        <taxon>Gadiformes</taxon>
        <taxon>Muraenolepidoidei</taxon>
        <taxon>Muraenolepididae</taxon>
        <taxon>Muraenolepis</taxon>
    </lineage>
</organism>
<name>A0A9Q0E5Q1_9TELE</name>
<feature type="region of interest" description="Disordered" evidence="1">
    <location>
        <begin position="93"/>
        <end position="150"/>
    </location>
</feature>
<keyword evidence="3" id="KW-1185">Reference proteome</keyword>
<feature type="compositionally biased region" description="Polar residues" evidence="1">
    <location>
        <begin position="39"/>
        <end position="60"/>
    </location>
</feature>
<accession>A0A9Q0E5Q1</accession>
<dbReference type="Proteomes" id="UP001148018">
    <property type="component" value="Unassembled WGS sequence"/>
</dbReference>
<feature type="compositionally biased region" description="Polar residues" evidence="1">
    <location>
        <begin position="106"/>
        <end position="122"/>
    </location>
</feature>
<sequence>MNQNKDRRQISIISKLPSLDGPKYMGLYRDSAAAEFPQRSHSPLQSSCQTDGENSIGQSVSSTPELFLHTVPFDLLSPLLTFAMTLVSPDRGTPLTFHKHPPTMWRTGNQQGQSMGPVNQWQRMWESGPPGTCRSIDYRSQAIESPSSKH</sequence>
<dbReference type="AlphaFoldDB" id="A0A9Q0E5Q1"/>
<protein>
    <submittedName>
        <fullName evidence="2">Uncharacterized protein</fullName>
    </submittedName>
</protein>
<dbReference type="EMBL" id="JANIIK010000048">
    <property type="protein sequence ID" value="KAJ3599568.1"/>
    <property type="molecule type" value="Genomic_DNA"/>
</dbReference>
<comment type="caution">
    <text evidence="2">The sequence shown here is derived from an EMBL/GenBank/DDBJ whole genome shotgun (WGS) entry which is preliminary data.</text>
</comment>
<reference evidence="2" key="1">
    <citation type="submission" date="2022-07" db="EMBL/GenBank/DDBJ databases">
        <title>Chromosome-level genome of Muraenolepis orangiensis.</title>
        <authorList>
            <person name="Kim J."/>
        </authorList>
    </citation>
    <scope>NUCLEOTIDE SEQUENCE</scope>
    <source>
        <strain evidence="2">KU_S4_2022</strain>
        <tissue evidence="2">Muscle</tissue>
    </source>
</reference>
<gene>
    <name evidence="2" type="ORF">NHX12_033527</name>
</gene>
<feature type="region of interest" description="Disordered" evidence="1">
    <location>
        <begin position="36"/>
        <end position="60"/>
    </location>
</feature>
<evidence type="ECO:0000313" key="3">
    <source>
        <dbReference type="Proteomes" id="UP001148018"/>
    </source>
</evidence>
<proteinExistence type="predicted"/>
<evidence type="ECO:0000256" key="1">
    <source>
        <dbReference type="SAM" id="MobiDB-lite"/>
    </source>
</evidence>